<protein>
    <submittedName>
        <fullName evidence="9">MFS transporter</fullName>
    </submittedName>
</protein>
<dbReference type="InterPro" id="IPR011701">
    <property type="entry name" value="MFS"/>
</dbReference>
<proteinExistence type="predicted"/>
<gene>
    <name evidence="9" type="ORF">GON05_32290</name>
</gene>
<feature type="transmembrane region" description="Helical" evidence="7">
    <location>
        <begin position="79"/>
        <end position="98"/>
    </location>
</feature>
<dbReference type="Gene3D" id="1.20.1250.20">
    <property type="entry name" value="MFS general substrate transporter like domains"/>
    <property type="match status" value="2"/>
</dbReference>
<dbReference type="Proteomes" id="UP000467637">
    <property type="component" value="Unassembled WGS sequence"/>
</dbReference>
<reference evidence="9 10" key="1">
    <citation type="submission" date="2019-12" db="EMBL/GenBank/DDBJ databases">
        <authorList>
            <person name="Huq M.A."/>
        </authorList>
    </citation>
    <scope>NUCLEOTIDE SEQUENCE [LARGE SCALE GENOMIC DNA]</scope>
    <source>
        <strain evidence="9 10">MAH-34</strain>
    </source>
</reference>
<keyword evidence="2" id="KW-0813">Transport</keyword>
<evidence type="ECO:0000256" key="6">
    <source>
        <dbReference type="ARBA" id="ARBA00023136"/>
    </source>
</evidence>
<feature type="transmembrane region" description="Helical" evidence="7">
    <location>
        <begin position="277"/>
        <end position="299"/>
    </location>
</feature>
<accession>A0ABW9UKP8</accession>
<feature type="transmembrane region" description="Helical" evidence="7">
    <location>
        <begin position="136"/>
        <end position="156"/>
    </location>
</feature>
<comment type="caution">
    <text evidence="9">The sequence shown here is derived from an EMBL/GenBank/DDBJ whole genome shotgun (WGS) entry which is preliminary data.</text>
</comment>
<evidence type="ECO:0000256" key="5">
    <source>
        <dbReference type="ARBA" id="ARBA00022989"/>
    </source>
</evidence>
<dbReference type="PANTHER" id="PTHR43124">
    <property type="entry name" value="PURINE EFFLUX PUMP PBUE"/>
    <property type="match status" value="1"/>
</dbReference>
<sequence length="408" mass="44394">MNKSELSKQQKFLIFSLFLLTFALGTSEFAIVGLLNEIATDLHRTIAAVGSLVSAFAVAFAIGTPILTSLLSRFNKYPIMLILISFFIIANVLSALSYNYEVLFLSRILTAIAEGVLVAYALNIGTNDEIPNEKKGFALSMIFSGFTFSSVIGVPLGTYIGQVYGWHMTFWTTSVLGVITLVISMSIIPRNIVGVKSSIKNQIGLFIHPQFILAFFIPTLSIAATFIVYTYLTAIINEVLSIPLEYVSLVLLIYGIFSVISNMIGGKIASKNGVSKLRYIFIFQAIILASLYVTAFSIYSAMISILLMSLVVFVQGSTSQIYFVELAEQHFPAARDLAASLTPVSINFGIAIGSAIGGLVATNMGLIHVSWVGGIFALTASFVTFLSFRLNQKVKANKYSGENGKRKF</sequence>
<feature type="transmembrane region" description="Helical" evidence="7">
    <location>
        <begin position="210"/>
        <end position="232"/>
    </location>
</feature>
<feature type="transmembrane region" description="Helical" evidence="7">
    <location>
        <begin position="104"/>
        <end position="124"/>
    </location>
</feature>
<name>A0ABW9UKP8_9BACL</name>
<dbReference type="CDD" id="cd17324">
    <property type="entry name" value="MFS_NepI_like"/>
    <property type="match status" value="1"/>
</dbReference>
<evidence type="ECO:0000256" key="3">
    <source>
        <dbReference type="ARBA" id="ARBA00022475"/>
    </source>
</evidence>
<feature type="transmembrane region" description="Helical" evidence="7">
    <location>
        <begin position="168"/>
        <end position="189"/>
    </location>
</feature>
<keyword evidence="4 7" id="KW-0812">Transmembrane</keyword>
<feature type="transmembrane region" description="Helical" evidence="7">
    <location>
        <begin position="366"/>
        <end position="388"/>
    </location>
</feature>
<evidence type="ECO:0000313" key="9">
    <source>
        <dbReference type="EMBL" id="MVQ39283.1"/>
    </source>
</evidence>
<evidence type="ECO:0000259" key="8">
    <source>
        <dbReference type="PROSITE" id="PS50850"/>
    </source>
</evidence>
<comment type="subcellular location">
    <subcellularLocation>
        <location evidence="1">Cell membrane</location>
        <topology evidence="1">Multi-pass membrane protein</topology>
    </subcellularLocation>
</comment>
<keyword evidence="6 7" id="KW-0472">Membrane</keyword>
<dbReference type="InterPro" id="IPR036259">
    <property type="entry name" value="MFS_trans_sf"/>
</dbReference>
<feature type="transmembrane region" description="Helical" evidence="7">
    <location>
        <begin position="337"/>
        <end position="360"/>
    </location>
</feature>
<dbReference type="RefSeq" id="WP_157325254.1">
    <property type="nucleotide sequence ID" value="NZ_WSEM01000034.1"/>
</dbReference>
<dbReference type="Pfam" id="PF07690">
    <property type="entry name" value="MFS_1"/>
    <property type="match status" value="1"/>
</dbReference>
<organism evidence="9 10">
    <name type="scientific">Paenibacillus anseongense</name>
    <dbReference type="NCBI Taxonomy" id="2682845"/>
    <lineage>
        <taxon>Bacteria</taxon>
        <taxon>Bacillati</taxon>
        <taxon>Bacillota</taxon>
        <taxon>Bacilli</taxon>
        <taxon>Bacillales</taxon>
        <taxon>Paenibacillaceae</taxon>
        <taxon>Paenibacillus</taxon>
    </lineage>
</organism>
<evidence type="ECO:0000256" key="4">
    <source>
        <dbReference type="ARBA" id="ARBA00022692"/>
    </source>
</evidence>
<dbReference type="PANTHER" id="PTHR43124:SF8">
    <property type="entry name" value="INNER MEMBRANE TRANSPORT PROTEIN YDHP"/>
    <property type="match status" value="1"/>
</dbReference>
<dbReference type="SUPFAM" id="SSF103473">
    <property type="entry name" value="MFS general substrate transporter"/>
    <property type="match status" value="1"/>
</dbReference>
<dbReference type="InterPro" id="IPR050189">
    <property type="entry name" value="MFS_Efflux_Transporters"/>
</dbReference>
<evidence type="ECO:0000256" key="1">
    <source>
        <dbReference type="ARBA" id="ARBA00004651"/>
    </source>
</evidence>
<dbReference type="EMBL" id="WSEM01000034">
    <property type="protein sequence ID" value="MVQ39283.1"/>
    <property type="molecule type" value="Genomic_DNA"/>
</dbReference>
<keyword evidence="5 7" id="KW-1133">Transmembrane helix</keyword>
<feature type="transmembrane region" description="Helical" evidence="7">
    <location>
        <begin position="46"/>
        <end position="67"/>
    </location>
</feature>
<keyword evidence="3" id="KW-1003">Cell membrane</keyword>
<dbReference type="InterPro" id="IPR020846">
    <property type="entry name" value="MFS_dom"/>
</dbReference>
<dbReference type="PROSITE" id="PS50850">
    <property type="entry name" value="MFS"/>
    <property type="match status" value="1"/>
</dbReference>
<keyword evidence="10" id="KW-1185">Reference proteome</keyword>
<evidence type="ECO:0000256" key="7">
    <source>
        <dbReference type="SAM" id="Phobius"/>
    </source>
</evidence>
<feature type="transmembrane region" description="Helical" evidence="7">
    <location>
        <begin position="244"/>
        <end position="265"/>
    </location>
</feature>
<evidence type="ECO:0000256" key="2">
    <source>
        <dbReference type="ARBA" id="ARBA00022448"/>
    </source>
</evidence>
<evidence type="ECO:0000313" key="10">
    <source>
        <dbReference type="Proteomes" id="UP000467637"/>
    </source>
</evidence>
<feature type="transmembrane region" description="Helical" evidence="7">
    <location>
        <begin position="12"/>
        <end position="34"/>
    </location>
</feature>
<feature type="transmembrane region" description="Helical" evidence="7">
    <location>
        <begin position="305"/>
        <end position="325"/>
    </location>
</feature>
<feature type="domain" description="Major facilitator superfamily (MFS) profile" evidence="8">
    <location>
        <begin position="13"/>
        <end position="392"/>
    </location>
</feature>